<keyword evidence="2" id="KW-1185">Reference proteome</keyword>
<accession>A0A3P7N4N5</accession>
<organism evidence="1 2">
    <name type="scientific">Cylicostephanus goldi</name>
    <name type="common">Nematode worm</name>
    <dbReference type="NCBI Taxonomy" id="71465"/>
    <lineage>
        <taxon>Eukaryota</taxon>
        <taxon>Metazoa</taxon>
        <taxon>Ecdysozoa</taxon>
        <taxon>Nematoda</taxon>
        <taxon>Chromadorea</taxon>
        <taxon>Rhabditida</taxon>
        <taxon>Rhabditina</taxon>
        <taxon>Rhabditomorpha</taxon>
        <taxon>Strongyloidea</taxon>
        <taxon>Strongylidae</taxon>
        <taxon>Cylicostephanus</taxon>
    </lineage>
</organism>
<proteinExistence type="predicted"/>
<dbReference type="Proteomes" id="UP000271889">
    <property type="component" value="Unassembled WGS sequence"/>
</dbReference>
<protein>
    <submittedName>
        <fullName evidence="1">Uncharacterized protein</fullName>
    </submittedName>
</protein>
<evidence type="ECO:0000313" key="1">
    <source>
        <dbReference type="EMBL" id="VDN25991.1"/>
    </source>
</evidence>
<name>A0A3P7N4N5_CYLGO</name>
<evidence type="ECO:0000313" key="2">
    <source>
        <dbReference type="Proteomes" id="UP000271889"/>
    </source>
</evidence>
<sequence length="38" mass="3933">MGVTLGLGFLTAAIESAAIILAAIFIFKWSVSMAFITG</sequence>
<reference evidence="1 2" key="1">
    <citation type="submission" date="2018-11" db="EMBL/GenBank/DDBJ databases">
        <authorList>
            <consortium name="Pathogen Informatics"/>
        </authorList>
    </citation>
    <scope>NUCLEOTIDE SEQUENCE [LARGE SCALE GENOMIC DNA]</scope>
</reference>
<dbReference type="EMBL" id="UYRV01110415">
    <property type="protein sequence ID" value="VDN25991.1"/>
    <property type="molecule type" value="Genomic_DNA"/>
</dbReference>
<dbReference type="AlphaFoldDB" id="A0A3P7N4N5"/>
<gene>
    <name evidence="1" type="ORF">CGOC_LOCUS10262</name>
</gene>